<dbReference type="OrthoDB" id="102994at2"/>
<dbReference type="RefSeq" id="WP_089450734.1">
    <property type="nucleotide sequence ID" value="NZ_NKFA01000004.1"/>
</dbReference>
<dbReference type="AlphaFoldDB" id="A0A228IZB2"/>
<reference evidence="6" key="1">
    <citation type="submission" date="2017-06" db="EMBL/GenBank/DDBJ databases">
        <authorList>
            <person name="LiPuma J."/>
            <person name="Spilker T."/>
        </authorList>
    </citation>
    <scope>NUCLEOTIDE SEQUENCE [LARGE SCALE GENOMIC DNA]</scope>
    <source>
        <strain evidence="6">AU17325</strain>
    </source>
</reference>
<dbReference type="InterPro" id="IPR050090">
    <property type="entry name" value="Tyrosine_recombinase_XerCD"/>
</dbReference>
<dbReference type="Pfam" id="PF00589">
    <property type="entry name" value="Phage_integrase"/>
    <property type="match status" value="1"/>
</dbReference>
<dbReference type="Proteomes" id="UP000214600">
    <property type="component" value="Unassembled WGS sequence"/>
</dbReference>
<dbReference type="GO" id="GO:0006310">
    <property type="term" value="P:DNA recombination"/>
    <property type="evidence" value="ECO:0007669"/>
    <property type="project" value="UniProtKB-KW"/>
</dbReference>
<dbReference type="PANTHER" id="PTHR30349">
    <property type="entry name" value="PHAGE INTEGRASE-RELATED"/>
    <property type="match status" value="1"/>
</dbReference>
<reference evidence="5 6" key="2">
    <citation type="submission" date="2017-08" db="EMBL/GenBank/DDBJ databases">
        <title>WGS of novel Burkholderia cepaca complex species.</title>
        <authorList>
            <person name="Lipuma J."/>
            <person name="Spilker T."/>
        </authorList>
    </citation>
    <scope>NUCLEOTIDE SEQUENCE [LARGE SCALE GENOMIC DNA]</scope>
    <source>
        <strain evidence="5 6">AU17325</strain>
    </source>
</reference>
<evidence type="ECO:0000313" key="5">
    <source>
        <dbReference type="EMBL" id="OXI47664.1"/>
    </source>
</evidence>
<dbReference type="InterPro" id="IPR002104">
    <property type="entry name" value="Integrase_catalytic"/>
</dbReference>
<evidence type="ECO:0000256" key="2">
    <source>
        <dbReference type="ARBA" id="ARBA00023125"/>
    </source>
</evidence>
<comment type="caution">
    <text evidence="5">The sequence shown here is derived from an EMBL/GenBank/DDBJ whole genome shotgun (WGS) entry which is preliminary data.</text>
</comment>
<dbReference type="Gene3D" id="1.10.150.130">
    <property type="match status" value="1"/>
</dbReference>
<dbReference type="PANTHER" id="PTHR30349:SF88">
    <property type="entry name" value="BLL1584 PROTEIN"/>
    <property type="match status" value="1"/>
</dbReference>
<keyword evidence="3" id="KW-0233">DNA recombination</keyword>
<dbReference type="InterPro" id="IPR011010">
    <property type="entry name" value="DNA_brk_join_enz"/>
</dbReference>
<dbReference type="GO" id="GO:0015074">
    <property type="term" value="P:DNA integration"/>
    <property type="evidence" value="ECO:0007669"/>
    <property type="project" value="UniProtKB-KW"/>
</dbReference>
<gene>
    <name evidence="5" type="ORF">CFB84_10640</name>
</gene>
<dbReference type="GO" id="GO:0003677">
    <property type="term" value="F:DNA binding"/>
    <property type="evidence" value="ECO:0007669"/>
    <property type="project" value="UniProtKB-KW"/>
</dbReference>
<dbReference type="InterPro" id="IPR010998">
    <property type="entry name" value="Integrase_recombinase_N"/>
</dbReference>
<keyword evidence="1" id="KW-0229">DNA integration</keyword>
<feature type="domain" description="Tyr recombinase" evidence="4">
    <location>
        <begin position="232"/>
        <end position="400"/>
    </location>
</feature>
<name>A0A228IZB2_9BURK</name>
<dbReference type="Gene3D" id="1.10.443.10">
    <property type="entry name" value="Intergrase catalytic core"/>
    <property type="match status" value="1"/>
</dbReference>
<organism evidence="5 6">
    <name type="scientific">Burkholderia aenigmatica</name>
    <dbReference type="NCBI Taxonomy" id="2015348"/>
    <lineage>
        <taxon>Bacteria</taxon>
        <taxon>Pseudomonadati</taxon>
        <taxon>Pseudomonadota</taxon>
        <taxon>Betaproteobacteria</taxon>
        <taxon>Burkholderiales</taxon>
        <taxon>Burkholderiaceae</taxon>
        <taxon>Burkholderia</taxon>
        <taxon>Burkholderia cepacia complex</taxon>
    </lineage>
</organism>
<evidence type="ECO:0000256" key="3">
    <source>
        <dbReference type="ARBA" id="ARBA00023172"/>
    </source>
</evidence>
<dbReference type="PROSITE" id="PS51898">
    <property type="entry name" value="TYR_RECOMBINASE"/>
    <property type="match status" value="1"/>
</dbReference>
<sequence>MSKEIRTRTARAKLAHRKAPYWSRLSGGLHIGYRTAQEGTGAWVGRRLGSDGKYVTTTFDGGNEYDDACKLVQKWADGLSGGVSTDAQAMTVGDVCRLYVTHLRTEKGEKSAYDADKRFERYVYPDTAPVARGQAMPDTGNKKRVDAFIYPNPVGSIRLSTLKPIDVWKWRNALLDRSDPDDEESYSKAKDSINRNLKSLKAALNFGKNTLKLVSTDSGWKGVKMYPKVGARRDGWLTPQDRNTLLAAMPDDLRTLAIALLLIGARPGEVASANASDFDKNAGTLALDGKTGKRTIPLSTKAREFFTAQVKDRIGNAPLLARADNERWTAPAWGRMFRDAREKAKLPDAVLYSMRHTFISESISQGMNIFEVAELTGTSVDIIQRHYGKLTPETVERLNRVSIL</sequence>
<protein>
    <submittedName>
        <fullName evidence="5">Integrase</fullName>
    </submittedName>
</protein>
<dbReference type="CDD" id="cd00796">
    <property type="entry name" value="INT_Rci_Hp1_C"/>
    <property type="match status" value="1"/>
</dbReference>
<proteinExistence type="predicted"/>
<dbReference type="EMBL" id="NKFA01000004">
    <property type="protein sequence ID" value="OXI47664.1"/>
    <property type="molecule type" value="Genomic_DNA"/>
</dbReference>
<keyword evidence="2" id="KW-0238">DNA-binding</keyword>
<evidence type="ECO:0000259" key="4">
    <source>
        <dbReference type="PROSITE" id="PS51898"/>
    </source>
</evidence>
<accession>A0A228IZB2</accession>
<evidence type="ECO:0000256" key="1">
    <source>
        <dbReference type="ARBA" id="ARBA00022908"/>
    </source>
</evidence>
<evidence type="ECO:0000313" key="6">
    <source>
        <dbReference type="Proteomes" id="UP000214600"/>
    </source>
</evidence>
<dbReference type="SUPFAM" id="SSF56349">
    <property type="entry name" value="DNA breaking-rejoining enzymes"/>
    <property type="match status" value="1"/>
</dbReference>
<dbReference type="InterPro" id="IPR013762">
    <property type="entry name" value="Integrase-like_cat_sf"/>
</dbReference>